<dbReference type="Pfam" id="PF04142">
    <property type="entry name" value="Nuc_sug_transp"/>
    <property type="match status" value="1"/>
</dbReference>
<protein>
    <recommendedName>
        <fullName evidence="9">EamA domain-containing protein</fullName>
    </recommendedName>
</protein>
<evidence type="ECO:0000256" key="2">
    <source>
        <dbReference type="ARBA" id="ARBA00022692"/>
    </source>
</evidence>
<feature type="transmembrane region" description="Helical" evidence="6">
    <location>
        <begin position="300"/>
        <end position="319"/>
    </location>
</feature>
<sequence>MAETISPYKLWTLIGLLLLSSSLLGIMLKMMDMVEVDGKEFEHPFFQSLIMFVGESLCILVYLFQKYRTVKEYGSVQASPGMRQAVQEGMKTDINPLMFAIPMLCDAAASTLLLIGYINIPASIVQMMGGFIVLVVAVMSIIFLKKKQYRHHWLGIALIFVGIGMVAATALLNKDDSSSKNPILGISMLIGSILIQGCQYIVEEKLLGSYYLNPMKVVGWEGITGTILFAILLPILQFIPCDAAICSNGVVEDTRLAFSQIGKSTLLVLFVIGNIVFVAGMNGLGMAVTKYASSTSRVTLSQAKTILVWLFFLIIPTFTNIKGETFSFLQLGGFVVMLIGIVIYNEIVSIPFLGFSDSTKANLEKRKLRAKSLNYNEDTIDEAEADLMTNDASDYAASSPKAYDYQRNYKRLQNQMSEKAGGSSADSYFKIEDE</sequence>
<dbReference type="SUPFAM" id="SSF103481">
    <property type="entry name" value="Multidrug resistance efflux transporter EmrE"/>
    <property type="match status" value="1"/>
</dbReference>
<evidence type="ECO:0000256" key="1">
    <source>
        <dbReference type="ARBA" id="ARBA00004141"/>
    </source>
</evidence>
<keyword evidence="4 6" id="KW-0472">Membrane</keyword>
<feature type="transmembrane region" description="Helical" evidence="6">
    <location>
        <begin position="223"/>
        <end position="245"/>
    </location>
</feature>
<evidence type="ECO:0000313" key="8">
    <source>
        <dbReference type="Proteomes" id="UP001295684"/>
    </source>
</evidence>
<dbReference type="Proteomes" id="UP001295684">
    <property type="component" value="Unassembled WGS sequence"/>
</dbReference>
<dbReference type="GO" id="GO:0015165">
    <property type="term" value="F:pyrimidine nucleotide-sugar transmembrane transporter activity"/>
    <property type="evidence" value="ECO:0007669"/>
    <property type="project" value="InterPro"/>
</dbReference>
<feature type="region of interest" description="Disordered" evidence="5">
    <location>
        <begin position="415"/>
        <end position="434"/>
    </location>
</feature>
<keyword evidence="8" id="KW-1185">Reference proteome</keyword>
<dbReference type="GO" id="GO:0000139">
    <property type="term" value="C:Golgi membrane"/>
    <property type="evidence" value="ECO:0007669"/>
    <property type="project" value="InterPro"/>
</dbReference>
<dbReference type="PANTHER" id="PTHR13146:SF0">
    <property type="entry name" value="SOLUTE CARRIER FAMILY 35 MEMBER F6"/>
    <property type="match status" value="1"/>
</dbReference>
<evidence type="ECO:0000256" key="5">
    <source>
        <dbReference type="SAM" id="MobiDB-lite"/>
    </source>
</evidence>
<feature type="transmembrane region" description="Helical" evidence="6">
    <location>
        <begin position="45"/>
        <end position="64"/>
    </location>
</feature>
<reference evidence="7" key="1">
    <citation type="submission" date="2023-07" db="EMBL/GenBank/DDBJ databases">
        <authorList>
            <consortium name="AG Swart"/>
            <person name="Singh M."/>
            <person name="Singh A."/>
            <person name="Seah K."/>
            <person name="Emmerich C."/>
        </authorList>
    </citation>
    <scope>NUCLEOTIDE SEQUENCE</scope>
    <source>
        <strain evidence="7">DP1</strain>
    </source>
</reference>
<feature type="transmembrane region" description="Helical" evidence="6">
    <location>
        <begin position="331"/>
        <end position="355"/>
    </location>
</feature>
<feature type="transmembrane region" description="Helical" evidence="6">
    <location>
        <begin position="183"/>
        <end position="202"/>
    </location>
</feature>
<name>A0AAD1UMV3_EUPCR</name>
<keyword evidence="3 6" id="KW-1133">Transmembrane helix</keyword>
<comment type="subcellular location">
    <subcellularLocation>
        <location evidence="1">Membrane</location>
        <topology evidence="1">Multi-pass membrane protein</topology>
    </subcellularLocation>
</comment>
<evidence type="ECO:0000256" key="4">
    <source>
        <dbReference type="ARBA" id="ARBA00023136"/>
    </source>
</evidence>
<evidence type="ECO:0000256" key="6">
    <source>
        <dbReference type="SAM" id="Phobius"/>
    </source>
</evidence>
<organism evidence="7 8">
    <name type="scientific">Euplotes crassus</name>
    <dbReference type="NCBI Taxonomy" id="5936"/>
    <lineage>
        <taxon>Eukaryota</taxon>
        <taxon>Sar</taxon>
        <taxon>Alveolata</taxon>
        <taxon>Ciliophora</taxon>
        <taxon>Intramacronucleata</taxon>
        <taxon>Spirotrichea</taxon>
        <taxon>Hypotrichia</taxon>
        <taxon>Euplotida</taxon>
        <taxon>Euplotidae</taxon>
        <taxon>Moneuplotes</taxon>
    </lineage>
</organism>
<evidence type="ECO:0000313" key="7">
    <source>
        <dbReference type="EMBL" id="CAI2370233.1"/>
    </source>
</evidence>
<feature type="transmembrane region" description="Helical" evidence="6">
    <location>
        <begin position="97"/>
        <end position="118"/>
    </location>
</feature>
<dbReference type="EMBL" id="CAMPGE010011397">
    <property type="protein sequence ID" value="CAI2370233.1"/>
    <property type="molecule type" value="Genomic_DNA"/>
</dbReference>
<feature type="transmembrane region" description="Helical" evidence="6">
    <location>
        <begin position="124"/>
        <end position="144"/>
    </location>
</feature>
<proteinExistence type="predicted"/>
<keyword evidence="2 6" id="KW-0812">Transmembrane</keyword>
<feature type="transmembrane region" description="Helical" evidence="6">
    <location>
        <begin position="153"/>
        <end position="171"/>
    </location>
</feature>
<dbReference type="InterPro" id="IPR037185">
    <property type="entry name" value="EmrE-like"/>
</dbReference>
<gene>
    <name evidence="7" type="ORF">ECRASSUSDP1_LOCUS11541</name>
</gene>
<dbReference type="InterPro" id="IPR007271">
    <property type="entry name" value="Nuc_sug_transpt"/>
</dbReference>
<evidence type="ECO:0008006" key="9">
    <source>
        <dbReference type="Google" id="ProtNLM"/>
    </source>
</evidence>
<accession>A0AAD1UMV3</accession>
<comment type="caution">
    <text evidence="7">The sequence shown here is derived from an EMBL/GenBank/DDBJ whole genome shotgun (WGS) entry which is preliminary data.</text>
</comment>
<feature type="transmembrane region" description="Helical" evidence="6">
    <location>
        <begin position="265"/>
        <end position="288"/>
    </location>
</feature>
<dbReference type="Gene3D" id="1.10.3730.20">
    <property type="match status" value="1"/>
</dbReference>
<dbReference type="AlphaFoldDB" id="A0AAD1UMV3"/>
<evidence type="ECO:0000256" key="3">
    <source>
        <dbReference type="ARBA" id="ARBA00022989"/>
    </source>
</evidence>
<dbReference type="PANTHER" id="PTHR13146">
    <property type="match status" value="1"/>
</dbReference>